<comment type="similarity">
    <text evidence="1">Belongs to the histone deacetylase family.</text>
</comment>
<dbReference type="InterPro" id="IPR000286">
    <property type="entry name" value="HDACs"/>
</dbReference>
<proteinExistence type="inferred from homology"/>
<reference evidence="5" key="1">
    <citation type="submission" date="2016-10" db="EMBL/GenBank/DDBJ databases">
        <authorList>
            <person name="Varghese N."/>
            <person name="Submissions S."/>
        </authorList>
    </citation>
    <scope>NUCLEOTIDE SEQUENCE [LARGE SCALE GENOMIC DNA]</scope>
    <source>
        <strain evidence="5">CGMCC 1.8975</strain>
    </source>
</reference>
<keyword evidence="5" id="KW-1185">Reference proteome</keyword>
<keyword evidence="2" id="KW-0378">Hydrolase</keyword>
<dbReference type="PRINTS" id="PR01270">
    <property type="entry name" value="HDASUPER"/>
</dbReference>
<evidence type="ECO:0000256" key="2">
    <source>
        <dbReference type="ARBA" id="ARBA00022801"/>
    </source>
</evidence>
<evidence type="ECO:0000256" key="1">
    <source>
        <dbReference type="ARBA" id="ARBA00005947"/>
    </source>
</evidence>
<evidence type="ECO:0000313" key="4">
    <source>
        <dbReference type="EMBL" id="SDY43727.1"/>
    </source>
</evidence>
<dbReference type="CDD" id="cd09993">
    <property type="entry name" value="HDAC_classIV"/>
    <property type="match status" value="1"/>
</dbReference>
<dbReference type="GO" id="GO:0004407">
    <property type="term" value="F:histone deacetylase activity"/>
    <property type="evidence" value="ECO:0007669"/>
    <property type="project" value="InterPro"/>
</dbReference>
<dbReference type="Proteomes" id="UP000199249">
    <property type="component" value="Unassembled WGS sequence"/>
</dbReference>
<dbReference type="GO" id="GO:0016787">
    <property type="term" value="F:hydrolase activity"/>
    <property type="evidence" value="ECO:0007669"/>
    <property type="project" value="UniProtKB-KW"/>
</dbReference>
<feature type="domain" description="Histone deacetylase" evidence="3">
    <location>
        <begin position="22"/>
        <end position="286"/>
    </location>
</feature>
<dbReference type="EMBL" id="FNOV01000008">
    <property type="protein sequence ID" value="SDY43727.1"/>
    <property type="molecule type" value="Genomic_DNA"/>
</dbReference>
<organism evidence="4 5">
    <name type="scientific">Hymenobacter psychrophilus</name>
    <dbReference type="NCBI Taxonomy" id="651662"/>
    <lineage>
        <taxon>Bacteria</taxon>
        <taxon>Pseudomonadati</taxon>
        <taxon>Bacteroidota</taxon>
        <taxon>Cytophagia</taxon>
        <taxon>Cytophagales</taxon>
        <taxon>Hymenobacteraceae</taxon>
        <taxon>Hymenobacter</taxon>
    </lineage>
</organism>
<dbReference type="OrthoDB" id="9808367at2"/>
<dbReference type="RefSeq" id="WP_092741032.1">
    <property type="nucleotide sequence ID" value="NZ_FNOV01000008.1"/>
</dbReference>
<dbReference type="AlphaFoldDB" id="A0A1H3JUU5"/>
<accession>A0A1H3JUU5</accession>
<dbReference type="InterPro" id="IPR037138">
    <property type="entry name" value="His_deacetylse_dom_sf"/>
</dbReference>
<dbReference type="Pfam" id="PF00850">
    <property type="entry name" value="Hist_deacetyl"/>
    <property type="match status" value="1"/>
</dbReference>
<gene>
    <name evidence="4" type="ORF">SAMN04488069_108225</name>
</gene>
<dbReference type="InterPro" id="IPR044150">
    <property type="entry name" value="HDAC_classIV"/>
</dbReference>
<evidence type="ECO:0000313" key="5">
    <source>
        <dbReference type="Proteomes" id="UP000199249"/>
    </source>
</evidence>
<dbReference type="InterPro" id="IPR023696">
    <property type="entry name" value="Ureohydrolase_dom_sf"/>
</dbReference>
<dbReference type="STRING" id="651662.SAMN04488069_108225"/>
<protein>
    <submittedName>
        <fullName evidence="4">Acetoin utilization deacetylase AcuC</fullName>
    </submittedName>
</protein>
<name>A0A1H3JUU5_9BACT</name>
<dbReference type="InterPro" id="IPR023801">
    <property type="entry name" value="His_deacetylse_dom"/>
</dbReference>
<dbReference type="PANTHER" id="PTHR10625:SF19">
    <property type="entry name" value="HISTONE DEACETYLASE 12"/>
    <property type="match status" value="1"/>
</dbReference>
<dbReference type="GO" id="GO:0040029">
    <property type="term" value="P:epigenetic regulation of gene expression"/>
    <property type="evidence" value="ECO:0007669"/>
    <property type="project" value="TreeGrafter"/>
</dbReference>
<dbReference type="SUPFAM" id="SSF52768">
    <property type="entry name" value="Arginase/deacetylase"/>
    <property type="match status" value="1"/>
</dbReference>
<dbReference type="Gene3D" id="3.40.800.20">
    <property type="entry name" value="Histone deacetylase domain"/>
    <property type="match status" value="1"/>
</dbReference>
<sequence length="303" mass="33491">MLSIAWHPVYAHPLPASHRFPMLKYELLPEQLLREGTVPEAAFFTSQPPPEADVLRVHAADYFRRLQAGELSRHEERATGFPWSPELINRETTILGGTLECARRAVASGGVALNIAGGTHHAFRDRGEGFCLLNDQAAAAMYLLDHPELGVRRVLIIDLDVHQGNGTAAMLAHEPRAFTLSVHGARNYPHRKEQSDLDLPLPDGTDDATYLTLLRETLPRLLNEHQPDFVFYLAGVDVLATDKLGYLGLSREGCRQRDAYVLGLCHQHGLPVVVCMGGGYSPNIIDIVEAHANTFRVAADLWS</sequence>
<dbReference type="PANTHER" id="PTHR10625">
    <property type="entry name" value="HISTONE DEACETYLASE HDAC1-RELATED"/>
    <property type="match status" value="1"/>
</dbReference>
<evidence type="ECO:0000259" key="3">
    <source>
        <dbReference type="Pfam" id="PF00850"/>
    </source>
</evidence>